<proteinExistence type="inferred from homology"/>
<dbReference type="PANTHER" id="PTHR23024">
    <property type="entry name" value="ARYLACETAMIDE DEACETYLASE"/>
    <property type="match status" value="1"/>
</dbReference>
<name>A0AAW2VLZ9_SESRA</name>
<reference evidence="4" key="1">
    <citation type="submission" date="2020-06" db="EMBL/GenBank/DDBJ databases">
        <authorList>
            <person name="Li T."/>
            <person name="Hu X."/>
            <person name="Zhang T."/>
            <person name="Song X."/>
            <person name="Zhang H."/>
            <person name="Dai N."/>
            <person name="Sheng W."/>
            <person name="Hou X."/>
            <person name="Wei L."/>
        </authorList>
    </citation>
    <scope>NUCLEOTIDE SEQUENCE</scope>
    <source>
        <strain evidence="4">G02</strain>
        <tissue evidence="4">Leaf</tissue>
    </source>
</reference>
<dbReference type="AlphaFoldDB" id="A0AAW2VLZ9"/>
<evidence type="ECO:0000256" key="1">
    <source>
        <dbReference type="ARBA" id="ARBA00010515"/>
    </source>
</evidence>
<dbReference type="PANTHER" id="PTHR23024:SF113">
    <property type="entry name" value="CARBOXYLESTERASE 8-RELATED"/>
    <property type="match status" value="1"/>
</dbReference>
<evidence type="ECO:0000256" key="2">
    <source>
        <dbReference type="SAM" id="MobiDB-lite"/>
    </source>
</evidence>
<dbReference type="Pfam" id="PF07859">
    <property type="entry name" value="Abhydrolase_3"/>
    <property type="match status" value="1"/>
</dbReference>
<sequence length="335" mass="36927">MSEQQQINPSMEDAYKFLNIVPNPDGSLTRSTRFPTRPASSEIDPAANSEPLALSKDLPLNPTNNTFIRLFRPRNPPPNTKLPLILFFHGGGFILLSATSSIFHDSCSRIAADIPAVIVSLEYRLAPEHRLPAAYEDAVEAIMWVKTQALGGDGVDSWMKELADFSRVFLMGSSAGGNMVYHAGLRMVDVDLRPLKIVGLIMDQPFFGGVRRTESELKNKDPILPLHATDLMWSLSLPEGADRGHEYCDPFAGGSLDEQIGRLPTSLVRGYAGDILIDKQKEFVKMLKERGVRVVAKFIDGGHHAAEILDPKFAGEFYDDIKNFVCTVAAADQDN</sequence>
<dbReference type="InterPro" id="IPR013094">
    <property type="entry name" value="AB_hydrolase_3"/>
</dbReference>
<feature type="domain" description="Alpha/beta hydrolase fold-3" evidence="3">
    <location>
        <begin position="85"/>
        <end position="305"/>
    </location>
</feature>
<comment type="similarity">
    <text evidence="1">Belongs to the 'GDXG' lipolytic enzyme family.</text>
</comment>
<dbReference type="InterPro" id="IPR050466">
    <property type="entry name" value="Carboxylest/Gibb_receptor"/>
</dbReference>
<feature type="region of interest" description="Disordered" evidence="2">
    <location>
        <begin position="26"/>
        <end position="47"/>
    </location>
</feature>
<protein>
    <submittedName>
        <fullName evidence="4">Carboxylesterase 8</fullName>
    </submittedName>
</protein>
<dbReference type="EMBL" id="JACGWJ010000003">
    <property type="protein sequence ID" value="KAL0429120.1"/>
    <property type="molecule type" value="Genomic_DNA"/>
</dbReference>
<accession>A0AAW2VLZ9</accession>
<dbReference type="GO" id="GO:0016787">
    <property type="term" value="F:hydrolase activity"/>
    <property type="evidence" value="ECO:0007669"/>
    <property type="project" value="InterPro"/>
</dbReference>
<dbReference type="SUPFAM" id="SSF53474">
    <property type="entry name" value="alpha/beta-Hydrolases"/>
    <property type="match status" value="1"/>
</dbReference>
<reference evidence="4" key="2">
    <citation type="journal article" date="2024" name="Plant">
        <title>Genomic evolution and insights into agronomic trait innovations of Sesamum species.</title>
        <authorList>
            <person name="Miao H."/>
            <person name="Wang L."/>
            <person name="Qu L."/>
            <person name="Liu H."/>
            <person name="Sun Y."/>
            <person name="Le M."/>
            <person name="Wang Q."/>
            <person name="Wei S."/>
            <person name="Zheng Y."/>
            <person name="Lin W."/>
            <person name="Duan Y."/>
            <person name="Cao H."/>
            <person name="Xiong S."/>
            <person name="Wang X."/>
            <person name="Wei L."/>
            <person name="Li C."/>
            <person name="Ma Q."/>
            <person name="Ju M."/>
            <person name="Zhao R."/>
            <person name="Li G."/>
            <person name="Mu C."/>
            <person name="Tian Q."/>
            <person name="Mei H."/>
            <person name="Zhang T."/>
            <person name="Gao T."/>
            <person name="Zhang H."/>
        </authorList>
    </citation>
    <scope>NUCLEOTIDE SEQUENCE</scope>
    <source>
        <strain evidence="4">G02</strain>
    </source>
</reference>
<dbReference type="Gene3D" id="3.40.50.1820">
    <property type="entry name" value="alpha/beta hydrolase"/>
    <property type="match status" value="1"/>
</dbReference>
<comment type="caution">
    <text evidence="4">The sequence shown here is derived from an EMBL/GenBank/DDBJ whole genome shotgun (WGS) entry which is preliminary data.</text>
</comment>
<organism evidence="4">
    <name type="scientific">Sesamum radiatum</name>
    <name type="common">Black benniseed</name>
    <dbReference type="NCBI Taxonomy" id="300843"/>
    <lineage>
        <taxon>Eukaryota</taxon>
        <taxon>Viridiplantae</taxon>
        <taxon>Streptophyta</taxon>
        <taxon>Embryophyta</taxon>
        <taxon>Tracheophyta</taxon>
        <taxon>Spermatophyta</taxon>
        <taxon>Magnoliopsida</taxon>
        <taxon>eudicotyledons</taxon>
        <taxon>Gunneridae</taxon>
        <taxon>Pentapetalae</taxon>
        <taxon>asterids</taxon>
        <taxon>lamiids</taxon>
        <taxon>Lamiales</taxon>
        <taxon>Pedaliaceae</taxon>
        <taxon>Sesamum</taxon>
    </lineage>
</organism>
<dbReference type="InterPro" id="IPR029058">
    <property type="entry name" value="AB_hydrolase_fold"/>
</dbReference>
<evidence type="ECO:0000259" key="3">
    <source>
        <dbReference type="Pfam" id="PF07859"/>
    </source>
</evidence>
<evidence type="ECO:0000313" key="4">
    <source>
        <dbReference type="EMBL" id="KAL0429120.1"/>
    </source>
</evidence>
<gene>
    <name evidence="4" type="ORF">Sradi_0538000</name>
</gene>